<dbReference type="GO" id="GO:0005975">
    <property type="term" value="P:carbohydrate metabolic process"/>
    <property type="evidence" value="ECO:0007669"/>
    <property type="project" value="InterPro"/>
</dbReference>
<keyword evidence="1 3" id="KW-0378">Hydrolase</keyword>
<dbReference type="SMART" id="SM00495">
    <property type="entry name" value="ChtBD3"/>
    <property type="match status" value="2"/>
</dbReference>
<name>A0A839QEQ1_9MICC</name>
<dbReference type="PANTHER" id="PTHR42976">
    <property type="entry name" value="BIFUNCTIONAL CHITINASE/LYSOZYME-RELATED"/>
    <property type="match status" value="1"/>
</dbReference>
<accession>A0A839QEQ1</accession>
<dbReference type="EC" id="3.2.1.14" evidence="3"/>
<dbReference type="SUPFAM" id="SSF51445">
    <property type="entry name" value="(Trans)glycosidases"/>
    <property type="match status" value="1"/>
</dbReference>
<dbReference type="RefSeq" id="WP_183509482.1">
    <property type="nucleotide sequence ID" value="NZ_BAABGK010000112.1"/>
</dbReference>
<dbReference type="GO" id="GO:0030246">
    <property type="term" value="F:carbohydrate binding"/>
    <property type="evidence" value="ECO:0007669"/>
    <property type="project" value="InterPro"/>
</dbReference>
<dbReference type="GO" id="GO:0008843">
    <property type="term" value="F:endochitinase activity"/>
    <property type="evidence" value="ECO:0007669"/>
    <property type="project" value="UniProtKB-EC"/>
</dbReference>
<dbReference type="InterPro" id="IPR052750">
    <property type="entry name" value="GH18_Chitinase"/>
</dbReference>
<dbReference type="InterPro" id="IPR036573">
    <property type="entry name" value="CBM_sf_5/12"/>
</dbReference>
<sequence>MSRRMDGRRLSWVRLLLVVGLLAALVLVGMSSWTSNRDAARAAESGQWFGSYVDATSTPFYPLAENIGEGQRVVLAFAVADPKEPCRPSWGGYYTMDQANETFDLDRQIARLKEQGGSVVVSTGGLLNDELATACKDVPKIVEGYEQLLERYDSTVLDLDVEGDDLEDVDSGARRADAVASVQEHAAKAGKPVQVWVTLPVDTRGLTASGLSEVQRLLDGGVDLTGVNLMTMNFGETRAAGQSMADASEQAANSTHAQLKELYRQMGLDIGDQTLWSKIGLTPMIGQNDLLGEVFTLDDAAALNSFAVANRVGRVSMWSANRDQDCGPNNPDPQRVSNNCSGTPQQDGSFAVALSANLDATKVIALPDPSPMPAPVETAIVDDPAKSPYPIWNVQAAYPKAERIVWRGNVYEAKWWTQGDAPDAPVAEAASTPWLLIGPVLPGDKPAALPAIPKGLYPAWSPTIVYQKADRVVLEGRIFEAKWWTQANSPQAALQGAPDSPWVQLTDAQVRLLVDQAEEKASSSK</sequence>
<comment type="caution">
    <text evidence="3">The sequence shown here is derived from an EMBL/GenBank/DDBJ whole genome shotgun (WGS) entry which is preliminary data.</text>
</comment>
<dbReference type="InterPro" id="IPR003610">
    <property type="entry name" value="CBM5/12"/>
</dbReference>
<dbReference type="Gene3D" id="2.10.10.20">
    <property type="entry name" value="Carbohydrate-binding module superfamily 5/12"/>
    <property type="match status" value="2"/>
</dbReference>
<dbReference type="InterPro" id="IPR017853">
    <property type="entry name" value="GH"/>
</dbReference>
<dbReference type="Gene3D" id="3.20.20.80">
    <property type="entry name" value="Glycosidases"/>
    <property type="match status" value="1"/>
</dbReference>
<evidence type="ECO:0000313" key="3">
    <source>
        <dbReference type="EMBL" id="MBB2994107.1"/>
    </source>
</evidence>
<evidence type="ECO:0000313" key="4">
    <source>
        <dbReference type="Proteomes" id="UP000523000"/>
    </source>
</evidence>
<evidence type="ECO:0000259" key="2">
    <source>
        <dbReference type="SMART" id="SM00495"/>
    </source>
</evidence>
<dbReference type="GO" id="GO:0005576">
    <property type="term" value="C:extracellular region"/>
    <property type="evidence" value="ECO:0007669"/>
    <property type="project" value="InterPro"/>
</dbReference>
<dbReference type="Pfam" id="PF02839">
    <property type="entry name" value="CBM_5_12"/>
    <property type="match status" value="1"/>
</dbReference>
<reference evidence="3 4" key="1">
    <citation type="submission" date="2020-08" db="EMBL/GenBank/DDBJ databases">
        <title>Sequencing the genomes of 1000 actinobacteria strains.</title>
        <authorList>
            <person name="Klenk H.-P."/>
        </authorList>
    </citation>
    <scope>NUCLEOTIDE SEQUENCE [LARGE SCALE GENOMIC DNA]</scope>
    <source>
        <strain evidence="3 4">DSM 22826</strain>
    </source>
</reference>
<dbReference type="SUPFAM" id="SSF51055">
    <property type="entry name" value="Carbohydrate binding domain"/>
    <property type="match status" value="2"/>
</dbReference>
<feature type="domain" description="Chitin-binding type-3" evidence="2">
    <location>
        <begin position="457"/>
        <end position="505"/>
    </location>
</feature>
<dbReference type="EMBL" id="JACHVS010000001">
    <property type="protein sequence ID" value="MBB2994107.1"/>
    <property type="molecule type" value="Genomic_DNA"/>
</dbReference>
<organism evidence="3 4">
    <name type="scientific">Paeniglutamicibacter cryotolerans</name>
    <dbReference type="NCBI Taxonomy" id="670079"/>
    <lineage>
        <taxon>Bacteria</taxon>
        <taxon>Bacillati</taxon>
        <taxon>Actinomycetota</taxon>
        <taxon>Actinomycetes</taxon>
        <taxon>Micrococcales</taxon>
        <taxon>Micrococcaceae</taxon>
        <taxon>Paeniglutamicibacter</taxon>
    </lineage>
</organism>
<protein>
    <submittedName>
        <fullName evidence="3">Chitinase</fullName>
        <ecNumber evidence="3">3.2.1.14</ecNumber>
    </submittedName>
</protein>
<keyword evidence="3" id="KW-0326">Glycosidase</keyword>
<proteinExistence type="predicted"/>
<dbReference type="CDD" id="cd12215">
    <property type="entry name" value="ChiC_BD"/>
    <property type="match status" value="2"/>
</dbReference>
<dbReference type="CDD" id="cd06543">
    <property type="entry name" value="GH18_PF-ChiA-like"/>
    <property type="match status" value="1"/>
</dbReference>
<gene>
    <name evidence="3" type="ORF">E9229_000298</name>
</gene>
<dbReference type="PANTHER" id="PTHR42976:SF1">
    <property type="entry name" value="GH18 DOMAIN-CONTAINING PROTEIN-RELATED"/>
    <property type="match status" value="1"/>
</dbReference>
<feature type="domain" description="Chitin-binding type-3" evidence="2">
    <location>
        <begin position="389"/>
        <end position="437"/>
    </location>
</feature>
<evidence type="ECO:0000256" key="1">
    <source>
        <dbReference type="ARBA" id="ARBA00022801"/>
    </source>
</evidence>
<dbReference type="AlphaFoldDB" id="A0A839QEQ1"/>
<keyword evidence="4" id="KW-1185">Reference proteome</keyword>
<dbReference type="Proteomes" id="UP000523000">
    <property type="component" value="Unassembled WGS sequence"/>
</dbReference>